<name>A0A0H5QD56_NEIMI</name>
<sequence>MRLYRFSASVNTPAVTSPKPIHSCVFGRSSKKTTAIRNANRRCLQHPARIFIVD</sequence>
<dbReference type="Proteomes" id="UP000182715">
    <property type="component" value="Unassembled WGS sequence"/>
</dbReference>
<dbReference type="AlphaFoldDB" id="A0A0H5QD56"/>
<reference evidence="1 2" key="1">
    <citation type="submission" date="2014-11" db="EMBL/GenBank/DDBJ databases">
        <authorList>
            <person name="Diene M.Seydina."/>
        </authorList>
    </citation>
    <scope>NUCLEOTIDE SEQUENCE [LARGE SCALE GENOMIC DNA]</scope>
    <source>
        <strain evidence="1 2">Neisseria meningitidis CHUV</strain>
    </source>
</reference>
<organism evidence="1 2">
    <name type="scientific">Neisseria meningitidis serogroup B</name>
    <dbReference type="NCBI Taxonomy" id="491"/>
    <lineage>
        <taxon>Bacteria</taxon>
        <taxon>Pseudomonadati</taxon>
        <taxon>Pseudomonadota</taxon>
        <taxon>Betaproteobacteria</taxon>
        <taxon>Neisseriales</taxon>
        <taxon>Neisseriaceae</taxon>
        <taxon>Neisseria</taxon>
    </lineage>
</organism>
<protein>
    <submittedName>
        <fullName evidence="1">Uncharacterized protein</fullName>
    </submittedName>
</protein>
<proteinExistence type="predicted"/>
<dbReference type="EMBL" id="CVTF01000109">
    <property type="protein sequence ID" value="CRY99917.1"/>
    <property type="molecule type" value="Genomic_DNA"/>
</dbReference>
<evidence type="ECO:0000313" key="2">
    <source>
        <dbReference type="Proteomes" id="UP000182715"/>
    </source>
</evidence>
<evidence type="ECO:0000313" key="1">
    <source>
        <dbReference type="EMBL" id="CRY99917.1"/>
    </source>
</evidence>
<accession>A0A0H5QD56</accession>